<sequence length="100" mass="11343">MNLLLEYLADGPKLVFMPQFLPDVHDEGGNRKPAEVDDHHLSKENPEQEGPVGESYDEDVLIIQPFWRLENEGKRTNYVTEDQKTALSSIFLVNSCAVNV</sequence>
<feature type="compositionally biased region" description="Basic and acidic residues" evidence="1">
    <location>
        <begin position="26"/>
        <end position="46"/>
    </location>
</feature>
<comment type="caution">
    <text evidence="2">The sequence shown here is derived from an EMBL/GenBank/DDBJ whole genome shotgun (WGS) entry which is preliminary data.</text>
</comment>
<reference evidence="2" key="1">
    <citation type="submission" date="2019-08" db="EMBL/GenBank/DDBJ databases">
        <authorList>
            <person name="Kucharzyk K."/>
            <person name="Murdoch R.W."/>
            <person name="Higgins S."/>
            <person name="Loffler F."/>
        </authorList>
    </citation>
    <scope>NUCLEOTIDE SEQUENCE</scope>
</reference>
<proteinExistence type="predicted"/>
<dbReference type="EMBL" id="VSSQ01001262">
    <property type="protein sequence ID" value="MPM06756.1"/>
    <property type="molecule type" value="Genomic_DNA"/>
</dbReference>
<accession>A0A644WS81</accession>
<dbReference type="AlphaFoldDB" id="A0A644WS81"/>
<protein>
    <submittedName>
        <fullName evidence="2">Uncharacterized protein</fullName>
    </submittedName>
</protein>
<evidence type="ECO:0000313" key="2">
    <source>
        <dbReference type="EMBL" id="MPM06756.1"/>
    </source>
</evidence>
<evidence type="ECO:0000256" key="1">
    <source>
        <dbReference type="SAM" id="MobiDB-lite"/>
    </source>
</evidence>
<feature type="region of interest" description="Disordered" evidence="1">
    <location>
        <begin position="26"/>
        <end position="55"/>
    </location>
</feature>
<name>A0A644WS81_9ZZZZ</name>
<gene>
    <name evidence="2" type="ORF">SDC9_53059</name>
</gene>
<organism evidence="2">
    <name type="scientific">bioreactor metagenome</name>
    <dbReference type="NCBI Taxonomy" id="1076179"/>
    <lineage>
        <taxon>unclassified sequences</taxon>
        <taxon>metagenomes</taxon>
        <taxon>ecological metagenomes</taxon>
    </lineage>
</organism>